<dbReference type="Gene3D" id="1.10.510.10">
    <property type="entry name" value="Transferase(Phosphotransferase) domain 1"/>
    <property type="match status" value="1"/>
</dbReference>
<dbReference type="PANTHER" id="PTHR43289:SF6">
    <property type="entry name" value="SERINE_THREONINE-PROTEIN KINASE NEKL-3"/>
    <property type="match status" value="1"/>
</dbReference>
<protein>
    <recommendedName>
        <fullName evidence="1">non-specific serine/threonine protein kinase</fullName>
        <ecNumber evidence="1">2.7.11.1</ecNumber>
    </recommendedName>
</protein>
<dbReference type="GO" id="GO:0004674">
    <property type="term" value="F:protein serine/threonine kinase activity"/>
    <property type="evidence" value="ECO:0007669"/>
    <property type="project" value="UniProtKB-KW"/>
</dbReference>
<organism evidence="9">
    <name type="scientific">Caldilineaceae bacterium SB0675_bin_29</name>
    <dbReference type="NCBI Taxonomy" id="2605266"/>
    <lineage>
        <taxon>Bacteria</taxon>
        <taxon>Bacillati</taxon>
        <taxon>Chloroflexota</taxon>
        <taxon>Caldilineae</taxon>
        <taxon>Caldilineales</taxon>
        <taxon>Caldilineaceae</taxon>
    </lineage>
</organism>
<evidence type="ECO:0000313" key="9">
    <source>
        <dbReference type="EMBL" id="MYH63664.1"/>
    </source>
</evidence>
<dbReference type="PROSITE" id="PS50011">
    <property type="entry name" value="PROTEIN_KINASE_DOM"/>
    <property type="match status" value="1"/>
</dbReference>
<dbReference type="EMBL" id="VYDA01000655">
    <property type="protein sequence ID" value="MYH63664.1"/>
    <property type="molecule type" value="Genomic_DNA"/>
</dbReference>
<feature type="non-terminal residue" evidence="9">
    <location>
        <position position="686"/>
    </location>
</feature>
<dbReference type="InterPro" id="IPR008271">
    <property type="entry name" value="Ser/Thr_kinase_AS"/>
</dbReference>
<gene>
    <name evidence="9" type="ORF">F4148_18595</name>
</gene>
<dbReference type="InterPro" id="IPR000719">
    <property type="entry name" value="Prot_kinase_dom"/>
</dbReference>
<keyword evidence="7" id="KW-0812">Transmembrane</keyword>
<dbReference type="EC" id="2.7.11.1" evidence="1"/>
<feature type="region of interest" description="Disordered" evidence="6">
    <location>
        <begin position="1"/>
        <end position="43"/>
    </location>
</feature>
<comment type="caution">
    <text evidence="9">The sequence shown here is derived from an EMBL/GenBank/DDBJ whole genome shotgun (WGS) entry which is preliminary data.</text>
</comment>
<name>A0A6B1GC55_9CHLR</name>
<keyword evidence="3" id="KW-0547">Nucleotide-binding</keyword>
<dbReference type="PANTHER" id="PTHR43289">
    <property type="entry name" value="MITOGEN-ACTIVATED PROTEIN KINASE KINASE KINASE 20-RELATED"/>
    <property type="match status" value="1"/>
</dbReference>
<dbReference type="CDD" id="cd14014">
    <property type="entry name" value="STKc_PknB_like"/>
    <property type="match status" value="1"/>
</dbReference>
<evidence type="ECO:0000256" key="4">
    <source>
        <dbReference type="ARBA" id="ARBA00022777"/>
    </source>
</evidence>
<accession>A0A6B1GC55</accession>
<feature type="transmembrane region" description="Helical" evidence="7">
    <location>
        <begin position="438"/>
        <end position="458"/>
    </location>
</feature>
<keyword evidence="7" id="KW-1133">Transmembrane helix</keyword>
<feature type="region of interest" description="Disordered" evidence="6">
    <location>
        <begin position="471"/>
        <end position="525"/>
    </location>
</feature>
<feature type="compositionally biased region" description="Low complexity" evidence="6">
    <location>
        <begin position="499"/>
        <end position="518"/>
    </location>
</feature>
<dbReference type="SMART" id="SM00220">
    <property type="entry name" value="S_TKc"/>
    <property type="match status" value="1"/>
</dbReference>
<dbReference type="GO" id="GO:0005524">
    <property type="term" value="F:ATP binding"/>
    <property type="evidence" value="ECO:0007669"/>
    <property type="project" value="UniProtKB-KW"/>
</dbReference>
<sequence>MVTEHKGPVGAAVRSEPQEVNVTGENRTGKPADLGPDVPQASGGVMTGRQIGRYLVGDRLGSGGAASVYRGYDQIQERTVALKILSHDADDAVRSRFQVEARTVASLRHPHIVKTLQVGDSSGDGAAYIAMELVDGDSLDQLLKRRGRLSVAECCNILAPIARALDYAHQHEIIHRDVKPGNILLRPVDPAAFGSEHTDSLSASAVHEAEKILIGSPSGGEYPLSQSAVELPVAPLLSDFGIARALDMPELTNVGRTIGTPAYMAPEQCAGSREVTGRADIYALGAVLYRCLVGRPPFTGSTTQILHAHVYASLALPDDLLASLPPGLVEVLRRSLAKNPYDRYAVAREMADDLTATAGLLASLESSLAEQTSTLTLVSLPSVGPPPSPSNTTDTVIVAGAESRLDGAMPENIIPQRPGGQVSPTVPTVASRRSRKPLIAAVLAIVLIFGLLAMSGFIREALLGGLASSAAQNQTNSGAPAPAVPAAESRPNEAQGLNAEATAESPASSSTGSESQAPSAPPAVPVRDAAGTCQYQTAAEFENYLGVNKSIAQELGCPRGVPVFLAFETQFFQTGMALGRLDKPIVYLRYFSNDEWEQREHAWREGMQEKVDSPDLLSPAEDLYQPVRGIGQIWAESLFVRQALGWASGQPVEANGILQSFEGGLLIYNSDLQDTIRFMKSQLRLY</sequence>
<feature type="domain" description="Protein kinase" evidence="8">
    <location>
        <begin position="54"/>
        <end position="355"/>
    </location>
</feature>
<dbReference type="SUPFAM" id="SSF56112">
    <property type="entry name" value="Protein kinase-like (PK-like)"/>
    <property type="match status" value="1"/>
</dbReference>
<dbReference type="InterPro" id="IPR011009">
    <property type="entry name" value="Kinase-like_dom_sf"/>
</dbReference>
<keyword evidence="4 9" id="KW-0418">Kinase</keyword>
<keyword evidence="5" id="KW-0067">ATP-binding</keyword>
<reference evidence="9" key="1">
    <citation type="submission" date="2019-09" db="EMBL/GenBank/DDBJ databases">
        <title>Characterisation of the sponge microbiome using genome-centric metagenomics.</title>
        <authorList>
            <person name="Engelberts J.P."/>
            <person name="Robbins S.J."/>
            <person name="De Goeij J.M."/>
            <person name="Aranda M."/>
            <person name="Bell S.C."/>
            <person name="Webster N.S."/>
        </authorList>
    </citation>
    <scope>NUCLEOTIDE SEQUENCE</scope>
    <source>
        <strain evidence="9">SB0675_bin_29</strain>
    </source>
</reference>
<keyword evidence="7" id="KW-0472">Membrane</keyword>
<keyword evidence="9" id="KW-0723">Serine/threonine-protein kinase</keyword>
<evidence type="ECO:0000256" key="6">
    <source>
        <dbReference type="SAM" id="MobiDB-lite"/>
    </source>
</evidence>
<dbReference type="Gene3D" id="3.30.200.20">
    <property type="entry name" value="Phosphorylase Kinase, domain 1"/>
    <property type="match status" value="1"/>
</dbReference>
<evidence type="ECO:0000256" key="3">
    <source>
        <dbReference type="ARBA" id="ARBA00022741"/>
    </source>
</evidence>
<evidence type="ECO:0000256" key="5">
    <source>
        <dbReference type="ARBA" id="ARBA00022840"/>
    </source>
</evidence>
<evidence type="ECO:0000256" key="1">
    <source>
        <dbReference type="ARBA" id="ARBA00012513"/>
    </source>
</evidence>
<dbReference type="AlphaFoldDB" id="A0A6B1GC55"/>
<dbReference type="PROSITE" id="PS00108">
    <property type="entry name" value="PROTEIN_KINASE_ST"/>
    <property type="match status" value="1"/>
</dbReference>
<keyword evidence="2" id="KW-0808">Transferase</keyword>
<dbReference type="Pfam" id="PF00069">
    <property type="entry name" value="Pkinase"/>
    <property type="match status" value="2"/>
</dbReference>
<evidence type="ECO:0000256" key="2">
    <source>
        <dbReference type="ARBA" id="ARBA00022679"/>
    </source>
</evidence>
<proteinExistence type="predicted"/>
<evidence type="ECO:0000256" key="7">
    <source>
        <dbReference type="SAM" id="Phobius"/>
    </source>
</evidence>
<evidence type="ECO:0000259" key="8">
    <source>
        <dbReference type="PROSITE" id="PS50011"/>
    </source>
</evidence>